<keyword evidence="3" id="KW-1185">Reference proteome</keyword>
<reference evidence="2 3" key="1">
    <citation type="submission" date="2024-02" db="EMBL/GenBank/DDBJ databases">
        <title>A draft genome for the cacao thread blight pathogen Marasmius crinis-equi.</title>
        <authorList>
            <person name="Cohen S.P."/>
            <person name="Baruah I.K."/>
            <person name="Amoako-Attah I."/>
            <person name="Bukari Y."/>
            <person name="Meinhardt L.W."/>
            <person name="Bailey B.A."/>
        </authorList>
    </citation>
    <scope>NUCLEOTIDE SEQUENCE [LARGE SCALE GENOMIC DNA]</scope>
    <source>
        <strain evidence="2 3">GH-76</strain>
    </source>
</reference>
<feature type="non-terminal residue" evidence="2">
    <location>
        <position position="385"/>
    </location>
</feature>
<dbReference type="EMBL" id="JBAHYK010003732">
    <property type="protein sequence ID" value="KAL0563255.1"/>
    <property type="molecule type" value="Genomic_DNA"/>
</dbReference>
<feature type="chain" id="PRO_5045870616" evidence="1">
    <location>
        <begin position="17"/>
        <end position="385"/>
    </location>
</feature>
<gene>
    <name evidence="2" type="ORF">V5O48_018818</name>
</gene>
<keyword evidence="1" id="KW-0732">Signal</keyword>
<evidence type="ECO:0000313" key="2">
    <source>
        <dbReference type="EMBL" id="KAL0563255.1"/>
    </source>
</evidence>
<name>A0ABR3EK88_9AGAR</name>
<evidence type="ECO:0000313" key="3">
    <source>
        <dbReference type="Proteomes" id="UP001465976"/>
    </source>
</evidence>
<sequence>MFQQLFVLALPLLVHCATFPDPNALWKGPKLNSSDALFAGLKQIQGVNHMLLYDGSEVGRTYSHHAIVENVNGRLWAAWSSAANDEDSMGQQVWVNYADRVNSNWTWNEPTIPGPSALLPNQTSVGDRNYTYWCDLNASLQELDFRIIQRALQPSALVQFNGDVYAIIEAVDRYCPGGVTHGSGRLAARYNATSGQLISKACWLTQTQYTNTSQYSQTPLGSTFCASDILNGLNTLLDKPDVLPFTNSLLINSAKFVGNDGSSSMTEVTRAVWNEQGQFWQRFWRDSTGSKTSFVHWTEYSADPAAKDWFPYKFNANGSNNIVPTNIPDSNTKSFYGKLPDGRTYLVTNLLYHPDTKERQPLCIAVASDGVHFDWAGVVRTNAST</sequence>
<proteinExistence type="predicted"/>
<accession>A0ABR3EK88</accession>
<organism evidence="2 3">
    <name type="scientific">Marasmius crinis-equi</name>
    <dbReference type="NCBI Taxonomy" id="585013"/>
    <lineage>
        <taxon>Eukaryota</taxon>
        <taxon>Fungi</taxon>
        <taxon>Dikarya</taxon>
        <taxon>Basidiomycota</taxon>
        <taxon>Agaricomycotina</taxon>
        <taxon>Agaricomycetes</taxon>
        <taxon>Agaricomycetidae</taxon>
        <taxon>Agaricales</taxon>
        <taxon>Marasmiineae</taxon>
        <taxon>Marasmiaceae</taxon>
        <taxon>Marasmius</taxon>
    </lineage>
</organism>
<dbReference type="Proteomes" id="UP001465976">
    <property type="component" value="Unassembled WGS sequence"/>
</dbReference>
<protein>
    <submittedName>
        <fullName evidence="2">Uncharacterized protein</fullName>
    </submittedName>
</protein>
<feature type="signal peptide" evidence="1">
    <location>
        <begin position="1"/>
        <end position="16"/>
    </location>
</feature>
<comment type="caution">
    <text evidence="2">The sequence shown here is derived from an EMBL/GenBank/DDBJ whole genome shotgun (WGS) entry which is preliminary data.</text>
</comment>
<evidence type="ECO:0000256" key="1">
    <source>
        <dbReference type="SAM" id="SignalP"/>
    </source>
</evidence>